<dbReference type="Pfam" id="PF25989">
    <property type="entry name" value="YknX_C"/>
    <property type="match status" value="1"/>
</dbReference>
<dbReference type="PANTHER" id="PTHR30386:SF18">
    <property type="entry name" value="INNER MEMBRANE PROTEIN YIAV-RELATED"/>
    <property type="match status" value="1"/>
</dbReference>
<accession>A0ABS8NGX6</accession>
<evidence type="ECO:0000313" key="6">
    <source>
        <dbReference type="Proteomes" id="UP001430306"/>
    </source>
</evidence>
<gene>
    <name evidence="5" type="ORF">LOC71_10970</name>
</gene>
<proteinExistence type="predicted"/>
<sequence length="603" mass="67012">MDSMATRFLHSRLRTVPLLVWIAFGCLSGCQSDEQVSFKKSPRPVEAMTLTRSIPVSSYTASGSVQSWKTEDLGFEVSGKVLWVLEPGENIDGRIVDADGDLIQSGTPLAQIEPDRYEIAVQSAEADLEVAQLNQESIQIRLEESMPAELESARANLALAEMEFARISNLKEQNAASKSEYDQARNQVQTRLAALNGLIATEKQTRAELKSAESQIRRAQQTLRDARRDLEHTTLYASYQGQVSAVNVVPGSVINAGDPVLTLQMTNPIKVEVELSAKQSRSMRQRHQMPVTHSLPDGTKRHTNGYVYNVDASADPDTRTFTMTLLLLNEQLQDRLPNGLPEDKIARTSDLWPLRLNRMMGTPEDVLLVEEESIHRDNQGAYIYLVTNGKLRDKLPPIIKVRRQRIVEQDMRVPFLGNWTFCSVTMLDENGQPTDIDLDSIYTGKWISPSTVTSEDPTPGGTAPVNWDGESVVVAPGSEWMLRPGELVTVDLADQDTSEGFFVPFDALDEEAGQIFLYIVSEGVAKQIPVQVMNRDNLDTGSMIEVKSPELQEGMQVVIRGVHYLTDGENVRVVGEVQRLDEMEEGHLPGNPMPPMVVEGVQE</sequence>
<dbReference type="Gene3D" id="1.10.287.470">
    <property type="entry name" value="Helix hairpin bin"/>
    <property type="match status" value="1"/>
</dbReference>
<evidence type="ECO:0000256" key="1">
    <source>
        <dbReference type="SAM" id="Coils"/>
    </source>
</evidence>
<feature type="domain" description="YknX-like C-terminal permuted SH3-like" evidence="4">
    <location>
        <begin position="503"/>
        <end position="573"/>
    </location>
</feature>
<evidence type="ECO:0000313" key="5">
    <source>
        <dbReference type="EMBL" id="MCC9642797.1"/>
    </source>
</evidence>
<dbReference type="SUPFAM" id="SSF111369">
    <property type="entry name" value="HlyD-like secretion proteins"/>
    <property type="match status" value="2"/>
</dbReference>
<dbReference type="Gene3D" id="2.40.30.170">
    <property type="match status" value="1"/>
</dbReference>
<feature type="region of interest" description="Disordered" evidence="2">
    <location>
        <begin position="279"/>
        <end position="302"/>
    </location>
</feature>
<evidence type="ECO:0000256" key="2">
    <source>
        <dbReference type="SAM" id="MobiDB-lite"/>
    </source>
</evidence>
<dbReference type="PANTHER" id="PTHR30386">
    <property type="entry name" value="MEMBRANE FUSION SUBUNIT OF EMRAB-TOLC MULTIDRUG EFFLUX PUMP"/>
    <property type="match status" value="1"/>
</dbReference>
<keyword evidence="1" id="KW-0175">Coiled coil</keyword>
<dbReference type="PROSITE" id="PS51257">
    <property type="entry name" value="PROKAR_LIPOPROTEIN"/>
    <property type="match status" value="1"/>
</dbReference>
<dbReference type="InterPro" id="IPR058637">
    <property type="entry name" value="YknX-like_C"/>
</dbReference>
<dbReference type="Proteomes" id="UP001430306">
    <property type="component" value="Unassembled WGS sequence"/>
</dbReference>
<dbReference type="Gene3D" id="2.40.50.100">
    <property type="match status" value="1"/>
</dbReference>
<evidence type="ECO:0000259" key="3">
    <source>
        <dbReference type="Pfam" id="PF25876"/>
    </source>
</evidence>
<dbReference type="Gene3D" id="2.40.420.20">
    <property type="match status" value="1"/>
</dbReference>
<feature type="domain" description="Multidrug resistance protein MdtA-like alpha-helical hairpin" evidence="3">
    <location>
        <begin position="145"/>
        <end position="233"/>
    </location>
</feature>
<protein>
    <submittedName>
        <fullName evidence="5">HlyD family efflux transporter periplasmic adaptor subunit</fullName>
    </submittedName>
</protein>
<evidence type="ECO:0000259" key="4">
    <source>
        <dbReference type="Pfam" id="PF25989"/>
    </source>
</evidence>
<comment type="caution">
    <text evidence="5">The sequence shown here is derived from an EMBL/GenBank/DDBJ whole genome shotgun (WGS) entry which is preliminary data.</text>
</comment>
<dbReference type="EMBL" id="JAJKFW010000022">
    <property type="protein sequence ID" value="MCC9642797.1"/>
    <property type="molecule type" value="Genomic_DNA"/>
</dbReference>
<dbReference type="Pfam" id="PF25876">
    <property type="entry name" value="HH_MFP_RND"/>
    <property type="match status" value="1"/>
</dbReference>
<dbReference type="InterPro" id="IPR050739">
    <property type="entry name" value="MFP"/>
</dbReference>
<feature type="coiled-coil region" evidence="1">
    <location>
        <begin position="150"/>
        <end position="229"/>
    </location>
</feature>
<reference evidence="5" key="1">
    <citation type="submission" date="2021-11" db="EMBL/GenBank/DDBJ databases">
        <title>Genome sequence.</title>
        <authorList>
            <person name="Sun Q."/>
        </authorList>
    </citation>
    <scope>NUCLEOTIDE SEQUENCE</scope>
    <source>
        <strain evidence="5">JC740</strain>
    </source>
</reference>
<organism evidence="5 6">
    <name type="scientific">Rhodopirellula halodulae</name>
    <dbReference type="NCBI Taxonomy" id="2894198"/>
    <lineage>
        <taxon>Bacteria</taxon>
        <taxon>Pseudomonadati</taxon>
        <taxon>Planctomycetota</taxon>
        <taxon>Planctomycetia</taxon>
        <taxon>Pirellulales</taxon>
        <taxon>Pirellulaceae</taxon>
        <taxon>Rhodopirellula</taxon>
    </lineage>
</organism>
<name>A0ABS8NGX6_9BACT</name>
<keyword evidence="6" id="KW-1185">Reference proteome</keyword>
<dbReference type="InterPro" id="IPR058624">
    <property type="entry name" value="MdtA-like_HH"/>
</dbReference>